<dbReference type="PROSITE" id="PS51257">
    <property type="entry name" value="PROKAR_LIPOPROTEIN"/>
    <property type="match status" value="1"/>
</dbReference>
<dbReference type="KEGG" id="ssun:H9Q77_05720"/>
<dbReference type="PANTHER" id="PTHR37841">
    <property type="entry name" value="GLR2918 PROTEIN"/>
    <property type="match status" value="1"/>
</dbReference>
<protein>
    <submittedName>
        <fullName evidence="2">WG repeat-containing protein</fullName>
    </submittedName>
</protein>
<dbReference type="Pfam" id="PF14903">
    <property type="entry name" value="WG_beta_rep"/>
    <property type="match status" value="3"/>
</dbReference>
<dbReference type="Proteomes" id="UP000515981">
    <property type="component" value="Chromosome"/>
</dbReference>
<dbReference type="RefSeq" id="WP_249326794.1">
    <property type="nucleotide sequence ID" value="NZ_CP060633.1"/>
</dbReference>
<proteinExistence type="predicted"/>
<name>A0A7G9FYG1_9FIRM</name>
<feature type="chain" id="PRO_5028864112" evidence="1">
    <location>
        <begin position="25"/>
        <end position="287"/>
    </location>
</feature>
<reference evidence="2 3" key="1">
    <citation type="submission" date="2020-08" db="EMBL/GenBank/DDBJ databases">
        <authorList>
            <person name="Liu C."/>
            <person name="Sun Q."/>
        </authorList>
    </citation>
    <scope>NUCLEOTIDE SEQUENCE [LARGE SCALE GENOMIC DNA]</scope>
    <source>
        <strain evidence="2 3">NSJ-8</strain>
    </source>
</reference>
<keyword evidence="1" id="KW-0732">Signal</keyword>
<accession>A0A7G9FYG1</accession>
<evidence type="ECO:0000256" key="1">
    <source>
        <dbReference type="SAM" id="SignalP"/>
    </source>
</evidence>
<dbReference type="EMBL" id="CP060633">
    <property type="protein sequence ID" value="QNM03593.1"/>
    <property type="molecule type" value="Genomic_DNA"/>
</dbReference>
<dbReference type="PANTHER" id="PTHR37841:SF1">
    <property type="entry name" value="DUF3298 DOMAIN-CONTAINING PROTEIN"/>
    <property type="match status" value="1"/>
</dbReference>
<feature type="signal peptide" evidence="1">
    <location>
        <begin position="1"/>
        <end position="24"/>
    </location>
</feature>
<dbReference type="SUPFAM" id="SSF69360">
    <property type="entry name" value="Cell wall binding repeat"/>
    <property type="match status" value="1"/>
</dbReference>
<organism evidence="2 3">
    <name type="scientific">Simiaoa sunii</name>
    <dbReference type="NCBI Taxonomy" id="2763672"/>
    <lineage>
        <taxon>Bacteria</taxon>
        <taxon>Bacillati</taxon>
        <taxon>Bacillota</taxon>
        <taxon>Clostridia</taxon>
        <taxon>Lachnospirales</taxon>
        <taxon>Lachnospiraceae</taxon>
        <taxon>Simiaoa</taxon>
    </lineage>
</organism>
<sequence>MKKRYLCMAAIIFLMNTLTGCALKNENMEAIYKEFLDNGDVGSLQWSWVLEPGQYEDIRFVNDNMVAVQNGSDKWGVWDLEKEILVTSCKYNNIPNDAARYYSEGHAAVQKDGKWGFVDEAGQCVIPCQYDEVGDFSEGLAAVKDADHNGKGEQWAYIDTKGEIQIDFYPYEATEGRRVLAGEFHDGMAFVSKGLYCIMDTKGEMIFSGDSRFFISVTEYNKEYDAIPGYVYIDDRMTVRKYGLMGLHGEERLEPVFDYVYGMRGPYVIVEQNIGGEPGIGVIKLQK</sequence>
<dbReference type="AlphaFoldDB" id="A0A7G9FYG1"/>
<evidence type="ECO:0000313" key="3">
    <source>
        <dbReference type="Proteomes" id="UP000515981"/>
    </source>
</evidence>
<dbReference type="InterPro" id="IPR032774">
    <property type="entry name" value="WG_beta_rep"/>
</dbReference>
<evidence type="ECO:0000313" key="2">
    <source>
        <dbReference type="EMBL" id="QNM03593.1"/>
    </source>
</evidence>
<keyword evidence="3" id="KW-1185">Reference proteome</keyword>
<gene>
    <name evidence="2" type="ORF">H9Q77_05720</name>
</gene>